<sequence length="77" mass="8298">MILFAFDLQTQMVIPPPCPSAPLSIGHGSIFGKLTEGPEINHGKCLRCAAAAKAGKLLGERQRLKDIPAVTVFLKRK</sequence>
<dbReference type="Proteomes" id="UP000886885">
    <property type="component" value="Chromosome 5D"/>
</dbReference>
<protein>
    <submittedName>
        <fullName evidence="1">Uncharacterized protein</fullName>
    </submittedName>
</protein>
<evidence type="ECO:0000313" key="1">
    <source>
        <dbReference type="EMBL" id="KAG6773480.1"/>
    </source>
</evidence>
<gene>
    <name evidence="1" type="ORF">POTOM_020758</name>
</gene>
<dbReference type="EMBL" id="JAAWWB010000010">
    <property type="protein sequence ID" value="KAG6773480.1"/>
    <property type="molecule type" value="Genomic_DNA"/>
</dbReference>
<reference evidence="1" key="1">
    <citation type="journal article" date="2020" name="bioRxiv">
        <title>Hybrid origin of Populus tomentosa Carr. identified through genome sequencing and phylogenomic analysis.</title>
        <authorList>
            <person name="An X."/>
            <person name="Gao K."/>
            <person name="Chen Z."/>
            <person name="Li J."/>
            <person name="Yang X."/>
            <person name="Yang X."/>
            <person name="Zhou J."/>
            <person name="Guo T."/>
            <person name="Zhao T."/>
            <person name="Huang S."/>
            <person name="Miao D."/>
            <person name="Khan W.U."/>
            <person name="Rao P."/>
            <person name="Ye M."/>
            <person name="Lei B."/>
            <person name="Liao W."/>
            <person name="Wang J."/>
            <person name="Ji L."/>
            <person name="Li Y."/>
            <person name="Guo B."/>
            <person name="Mustafa N.S."/>
            <person name="Li S."/>
            <person name="Yun Q."/>
            <person name="Keller S.R."/>
            <person name="Mao J."/>
            <person name="Zhang R."/>
            <person name="Strauss S.H."/>
        </authorList>
    </citation>
    <scope>NUCLEOTIDE SEQUENCE</scope>
    <source>
        <strain evidence="1">GM15</strain>
        <tissue evidence="1">Leaf</tissue>
    </source>
</reference>
<dbReference type="AlphaFoldDB" id="A0A8X8D0Q6"/>
<name>A0A8X8D0Q6_POPTO</name>
<organism evidence="1 2">
    <name type="scientific">Populus tomentosa</name>
    <name type="common">Chinese white poplar</name>
    <dbReference type="NCBI Taxonomy" id="118781"/>
    <lineage>
        <taxon>Eukaryota</taxon>
        <taxon>Viridiplantae</taxon>
        <taxon>Streptophyta</taxon>
        <taxon>Embryophyta</taxon>
        <taxon>Tracheophyta</taxon>
        <taxon>Spermatophyta</taxon>
        <taxon>Magnoliopsida</taxon>
        <taxon>eudicotyledons</taxon>
        <taxon>Gunneridae</taxon>
        <taxon>Pentapetalae</taxon>
        <taxon>rosids</taxon>
        <taxon>fabids</taxon>
        <taxon>Malpighiales</taxon>
        <taxon>Salicaceae</taxon>
        <taxon>Saliceae</taxon>
        <taxon>Populus</taxon>
    </lineage>
</organism>
<accession>A0A8X8D0Q6</accession>
<comment type="caution">
    <text evidence="1">The sequence shown here is derived from an EMBL/GenBank/DDBJ whole genome shotgun (WGS) entry which is preliminary data.</text>
</comment>
<keyword evidence="2" id="KW-1185">Reference proteome</keyword>
<evidence type="ECO:0000313" key="2">
    <source>
        <dbReference type="Proteomes" id="UP000886885"/>
    </source>
</evidence>
<proteinExistence type="predicted"/>